<dbReference type="Gene3D" id="3.10.450.350">
    <property type="match status" value="1"/>
</dbReference>
<dbReference type="Gene3D" id="2.70.70.10">
    <property type="entry name" value="Glucose Permease (Domain IIA)"/>
    <property type="match status" value="1"/>
</dbReference>
<evidence type="ECO:0000256" key="5">
    <source>
        <dbReference type="ARBA" id="ARBA00022801"/>
    </source>
</evidence>
<feature type="domain" description="M23ase beta-sheet core" evidence="8">
    <location>
        <begin position="253"/>
        <end position="349"/>
    </location>
</feature>
<proteinExistence type="predicted"/>
<dbReference type="Pfam" id="PF19425">
    <property type="entry name" value="Csd3_N2"/>
    <property type="match status" value="1"/>
</dbReference>
<evidence type="ECO:0000313" key="12">
    <source>
        <dbReference type="Proteomes" id="UP000700059"/>
    </source>
</evidence>
<evidence type="ECO:0000256" key="3">
    <source>
        <dbReference type="ARBA" id="ARBA00022670"/>
    </source>
</evidence>
<dbReference type="InterPro" id="IPR011055">
    <property type="entry name" value="Dup_hybrid_motif"/>
</dbReference>
<evidence type="ECO:0000256" key="7">
    <source>
        <dbReference type="ARBA" id="ARBA00023049"/>
    </source>
</evidence>
<dbReference type="RefSeq" id="WP_221532156.1">
    <property type="nucleotide sequence ID" value="NZ_JAIGYP010000006.1"/>
</dbReference>
<evidence type="ECO:0000256" key="6">
    <source>
        <dbReference type="ARBA" id="ARBA00022833"/>
    </source>
</evidence>
<name>A0ABS7JNC4_9HELI</name>
<keyword evidence="3" id="KW-0645">Protease</keyword>
<dbReference type="Proteomes" id="UP000700059">
    <property type="component" value="Unassembled WGS sequence"/>
</dbReference>
<evidence type="ECO:0000256" key="1">
    <source>
        <dbReference type="ARBA" id="ARBA00001947"/>
    </source>
</evidence>
<dbReference type="EMBL" id="JAIGYQ010000006">
    <property type="protein sequence ID" value="MBX7490897.1"/>
    <property type="molecule type" value="Genomic_DNA"/>
</dbReference>
<dbReference type="InterPro" id="IPR016047">
    <property type="entry name" value="M23ase_b-sheet_dom"/>
</dbReference>
<dbReference type="SUPFAM" id="SSF51261">
    <property type="entry name" value="Duplicated hybrid motif"/>
    <property type="match status" value="1"/>
</dbReference>
<keyword evidence="4" id="KW-0479">Metal-binding</keyword>
<accession>A0ABS7JNC4</accession>
<keyword evidence="7" id="KW-0482">Metalloprotease</keyword>
<evidence type="ECO:0000256" key="2">
    <source>
        <dbReference type="ARBA" id="ARBA00004196"/>
    </source>
</evidence>
<evidence type="ECO:0000259" key="10">
    <source>
        <dbReference type="Pfam" id="PF19425"/>
    </source>
</evidence>
<evidence type="ECO:0000256" key="4">
    <source>
        <dbReference type="ARBA" id="ARBA00022723"/>
    </source>
</evidence>
<dbReference type="CDD" id="cd12797">
    <property type="entry name" value="M23_peptidase"/>
    <property type="match status" value="1"/>
</dbReference>
<dbReference type="InterPro" id="IPR050570">
    <property type="entry name" value="Cell_wall_metabolism_enzyme"/>
</dbReference>
<dbReference type="Pfam" id="PF01551">
    <property type="entry name" value="Peptidase_M23"/>
    <property type="match status" value="1"/>
</dbReference>
<dbReference type="PANTHER" id="PTHR21666:SF288">
    <property type="entry name" value="CELL DIVISION PROTEIN YTFB"/>
    <property type="match status" value="1"/>
</dbReference>
<evidence type="ECO:0000259" key="9">
    <source>
        <dbReference type="Pfam" id="PF18059"/>
    </source>
</evidence>
<comment type="subcellular location">
    <subcellularLocation>
        <location evidence="2">Cell envelope</location>
    </subcellularLocation>
</comment>
<keyword evidence="12" id="KW-1185">Reference proteome</keyword>
<feature type="domain" description="Csd3-like second N-terminal" evidence="10">
    <location>
        <begin position="128"/>
        <end position="240"/>
    </location>
</feature>
<dbReference type="InterPro" id="IPR040653">
    <property type="entry name" value="Csd3_N"/>
</dbReference>
<comment type="cofactor">
    <cofactor evidence="1">
        <name>Zn(2+)</name>
        <dbReference type="ChEBI" id="CHEBI:29105"/>
    </cofactor>
</comment>
<sequence length="412" mass="46999">MRIIKGFKTAKYFKNTLKFWFAFGVFGTFSHAATLQESKWEQGQTLLTFFEKNAVPLKTYYELAPEDKELADEIISGSTYYTLYDDSTLLQALIPINENSQLHVFKQGDKYGMRAIPIVYFSKEHTISLSVSNSLYNDITRLTGDSFLASDFIQAYKGSVDFRKEVRKGDQLAIIYERKYRLGKNFGAPNIKASTLRVSNNNRYVIRHEDGHFYDLKGNNLTKYLLTVPLQYKRISSHFSMGRKHPILGYKRPHLGTDYAAPRHTPIRAAGNGRVLFAGTKGGYGKTVIIQHDNGYRTLYAHMHKIERKIRTGTQVKQGRKIGTVGSTGLSTGPHLHFGLYKNGNAVNPIKHLKVAQSKLQGKEKESFLISAKNYKEALNTALREDRLQNIPFKRVKNDYIVYLSKDDKNLN</sequence>
<dbReference type="PANTHER" id="PTHR21666">
    <property type="entry name" value="PEPTIDASE-RELATED"/>
    <property type="match status" value="1"/>
</dbReference>
<keyword evidence="6" id="KW-0862">Zinc</keyword>
<protein>
    <submittedName>
        <fullName evidence="11">Peptidoglycan DD-metalloendopeptidase family protein</fullName>
    </submittedName>
</protein>
<gene>
    <name evidence="11" type="ORF">K4G57_05400</name>
</gene>
<feature type="domain" description="Csd3 N-terminal" evidence="9">
    <location>
        <begin position="38"/>
        <end position="118"/>
    </location>
</feature>
<dbReference type="Pfam" id="PF18059">
    <property type="entry name" value="Csd3_N"/>
    <property type="match status" value="1"/>
</dbReference>
<dbReference type="InterPro" id="IPR045834">
    <property type="entry name" value="Csd3_N2"/>
</dbReference>
<keyword evidence="5" id="KW-0378">Hydrolase</keyword>
<reference evidence="11 12" key="1">
    <citation type="submission" date="2021-08" db="EMBL/GenBank/DDBJ databases">
        <title>Helicobacter spp. isolated from feces of Anatolian Ground Squirrel (Spermophilus xanthoprymnus) in Turkey.</title>
        <authorList>
            <person name="Aydin F."/>
            <person name="Abay S."/>
            <person name="Kayman T."/>
            <person name="Karakaya E."/>
            <person name="Saticioglu I.B."/>
        </authorList>
    </citation>
    <scope>NUCLEOTIDE SEQUENCE [LARGE SCALE GENOMIC DNA]</scope>
    <source>
        <strain evidence="11 12">Faydin-H70</strain>
    </source>
</reference>
<comment type="caution">
    <text evidence="11">The sequence shown here is derived from an EMBL/GenBank/DDBJ whole genome shotgun (WGS) entry which is preliminary data.</text>
</comment>
<organism evidence="11 12">
    <name type="scientific">Helicobacter turcicus</name>
    <dbReference type="NCBI Taxonomy" id="2867412"/>
    <lineage>
        <taxon>Bacteria</taxon>
        <taxon>Pseudomonadati</taxon>
        <taxon>Campylobacterota</taxon>
        <taxon>Epsilonproteobacteria</taxon>
        <taxon>Campylobacterales</taxon>
        <taxon>Helicobacteraceae</taxon>
        <taxon>Helicobacter</taxon>
    </lineage>
</organism>
<evidence type="ECO:0000259" key="8">
    <source>
        <dbReference type="Pfam" id="PF01551"/>
    </source>
</evidence>
<evidence type="ECO:0000313" key="11">
    <source>
        <dbReference type="EMBL" id="MBX7490897.1"/>
    </source>
</evidence>